<dbReference type="OrthoDB" id="9795104at2"/>
<accession>A0A3N6W3Y4</accession>
<feature type="transmembrane region" description="Helical" evidence="1">
    <location>
        <begin position="111"/>
        <end position="130"/>
    </location>
</feature>
<keyword evidence="1" id="KW-1133">Transmembrane helix</keyword>
<feature type="transmembrane region" description="Helical" evidence="1">
    <location>
        <begin position="139"/>
        <end position="157"/>
    </location>
</feature>
<evidence type="ECO:0000313" key="3">
    <source>
        <dbReference type="EMBL" id="RQN02246.1"/>
    </source>
</evidence>
<evidence type="ECO:0000313" key="4">
    <source>
        <dbReference type="Proteomes" id="UP000275225"/>
    </source>
</evidence>
<dbReference type="Proteomes" id="UP000275225">
    <property type="component" value="Unassembled WGS sequence"/>
</dbReference>
<reference evidence="3 4" key="1">
    <citation type="submission" date="2018-11" db="EMBL/GenBank/DDBJ databases">
        <authorList>
            <person name="Li F."/>
        </authorList>
    </citation>
    <scope>NUCLEOTIDE SEQUENCE [LARGE SCALE GENOMIC DNA]</scope>
    <source>
        <strain evidence="3 4">YS17T</strain>
    </source>
</reference>
<protein>
    <submittedName>
        <fullName evidence="3">(2Fe-2S)-binding protein</fullName>
    </submittedName>
</protein>
<feature type="domain" description="DUF2231" evidence="2">
    <location>
        <begin position="44"/>
        <end position="167"/>
    </location>
</feature>
<dbReference type="InterPro" id="IPR019251">
    <property type="entry name" value="DUF2231_TM"/>
</dbReference>
<comment type="caution">
    <text evidence="3">The sequence shown here is derived from an EMBL/GenBank/DDBJ whole genome shotgun (WGS) entry which is preliminary data.</text>
</comment>
<feature type="transmembrane region" description="Helical" evidence="1">
    <location>
        <begin position="80"/>
        <end position="99"/>
    </location>
</feature>
<gene>
    <name evidence="3" type="ORF">EHW97_13990</name>
</gene>
<keyword evidence="1" id="KW-0472">Membrane</keyword>
<evidence type="ECO:0000256" key="1">
    <source>
        <dbReference type="SAM" id="Phobius"/>
    </source>
</evidence>
<dbReference type="EMBL" id="RQJX01000023">
    <property type="protein sequence ID" value="RQN02246.1"/>
    <property type="molecule type" value="Genomic_DNA"/>
</dbReference>
<proteinExistence type="predicted"/>
<sequence length="181" mass="19162">MVRWTQKLEEDAGLDPYVARLGAVADRLIASPTRRELLHGTRIGHGIHPLMTDLPLGMWTSAIVLDLLGGRPARPAARRLIGLGILAAVPTATTGVAEWAVTGKREQRVGIVHAAANSASLTCFAGSFLARRRGHHTRGVLYALAGGLAAGVGGYLGGHLTEVRKVSTWHPAFGDEDPAQQ</sequence>
<keyword evidence="4" id="KW-1185">Reference proteome</keyword>
<evidence type="ECO:0000259" key="2">
    <source>
        <dbReference type="Pfam" id="PF09990"/>
    </source>
</evidence>
<dbReference type="Pfam" id="PF09990">
    <property type="entry name" value="DUF2231"/>
    <property type="match status" value="1"/>
</dbReference>
<dbReference type="AlphaFoldDB" id="A0A3N6W3Y4"/>
<name>A0A3N6W3Y4_9ACTN</name>
<organism evidence="3 4">
    <name type="scientific">Aeromicrobium camelliae</name>
    <dbReference type="NCBI Taxonomy" id="1538144"/>
    <lineage>
        <taxon>Bacteria</taxon>
        <taxon>Bacillati</taxon>
        <taxon>Actinomycetota</taxon>
        <taxon>Actinomycetes</taxon>
        <taxon>Propionibacteriales</taxon>
        <taxon>Nocardioidaceae</taxon>
        <taxon>Aeromicrobium</taxon>
    </lineage>
</organism>
<keyword evidence="1" id="KW-0812">Transmembrane</keyword>